<keyword evidence="1" id="KW-0472">Membrane</keyword>
<dbReference type="SUPFAM" id="SSF54523">
    <property type="entry name" value="Pili subunits"/>
    <property type="match status" value="1"/>
</dbReference>
<keyword evidence="1" id="KW-0812">Transmembrane</keyword>
<dbReference type="Pfam" id="PF07963">
    <property type="entry name" value="N_methyl"/>
    <property type="match status" value="1"/>
</dbReference>
<dbReference type="RefSeq" id="WP_179664456.1">
    <property type="nucleotide sequence ID" value="NZ_JACCBG010000001.1"/>
</dbReference>
<proteinExistence type="predicted"/>
<comment type="caution">
    <text evidence="2">The sequence shown here is derived from an EMBL/GenBank/DDBJ whole genome shotgun (WGS) entry which is preliminary data.</text>
</comment>
<dbReference type="InterPro" id="IPR012902">
    <property type="entry name" value="N_methyl_site"/>
</dbReference>
<dbReference type="PROSITE" id="PS00409">
    <property type="entry name" value="PROKAR_NTER_METHYL"/>
    <property type="match status" value="1"/>
</dbReference>
<protein>
    <submittedName>
        <fullName evidence="2">Prepilin-type N-terminal cleavage/methylation domain-containing protein</fullName>
    </submittedName>
</protein>
<evidence type="ECO:0000313" key="3">
    <source>
        <dbReference type="Proteomes" id="UP000535511"/>
    </source>
</evidence>
<evidence type="ECO:0000256" key="1">
    <source>
        <dbReference type="SAM" id="Phobius"/>
    </source>
</evidence>
<feature type="transmembrane region" description="Helical" evidence="1">
    <location>
        <begin position="20"/>
        <end position="41"/>
    </location>
</feature>
<sequence length="590" mass="59168">MAEPRNGIHRRAGDAGFTLIEVIVALGIFVVIVTALLPMFVGGIRSVAQADHEGVVKGLLQQEVEQLRGLPYRVSLGASGDGTDADVDLLDLYYPNVSDLAPVSVTCPGVAGFSMSDVPSWKGYVGAGAPAAARCSFEPPGAFFRTVVTRTNARLGPIAIVRDLQFLSGGTLSSPTPTPKAPSATYDSAHATTNYPPSTQVGVTVSVVFTDRGTTKVRSLFSQIEKRDAGPTLVTTKVDAQAVEISSLAPGGATESLSGGGVSLAGSVGDISTANVSLSGVVARTATGDPTTSQFAYGAAMTVSAPPSVPSLTPVDVTPVWGVSGCTALLCYGTSHTGPDSGGGVLTDGGLPKAGSSTSPLRAAITDTGGDALRFDNVGASTAVGDLAKVVVRLVGTAPGASTIPAPTACPQGAGASARLSGAGYLDTVLHDGSETLRDTAACASTRSAAVGILPTSWAPDGVLKVTINRSFAWCTVTGGVANGGIGLSATVQVSNGDGTYQPAVPAQNFVLADAKVSDAKGMVSNFITGWSYGAGQTPTPTGGQVRAEVPGIQVTTAPTRYEADGTTKDLDSSVVVTLGAASCSSESTS</sequence>
<name>A0A7Y9E8J1_9ACTN</name>
<dbReference type="AlphaFoldDB" id="A0A7Y9E8J1"/>
<dbReference type="InterPro" id="IPR045584">
    <property type="entry name" value="Pilin-like"/>
</dbReference>
<dbReference type="EMBL" id="JACCBG010000001">
    <property type="protein sequence ID" value="NYD42875.1"/>
    <property type="molecule type" value="Genomic_DNA"/>
</dbReference>
<dbReference type="Proteomes" id="UP000535511">
    <property type="component" value="Unassembled WGS sequence"/>
</dbReference>
<accession>A0A7Y9E8J1</accession>
<organism evidence="2 3">
    <name type="scientific">Nocardioides panaciterrulae</name>
    <dbReference type="NCBI Taxonomy" id="661492"/>
    <lineage>
        <taxon>Bacteria</taxon>
        <taxon>Bacillati</taxon>
        <taxon>Actinomycetota</taxon>
        <taxon>Actinomycetes</taxon>
        <taxon>Propionibacteriales</taxon>
        <taxon>Nocardioidaceae</taxon>
        <taxon>Nocardioides</taxon>
    </lineage>
</organism>
<dbReference type="NCBIfam" id="TIGR02532">
    <property type="entry name" value="IV_pilin_GFxxxE"/>
    <property type="match status" value="1"/>
</dbReference>
<reference evidence="2 3" key="1">
    <citation type="submission" date="2020-07" db="EMBL/GenBank/DDBJ databases">
        <title>Sequencing the genomes of 1000 actinobacteria strains.</title>
        <authorList>
            <person name="Klenk H.-P."/>
        </authorList>
    </citation>
    <scope>NUCLEOTIDE SEQUENCE [LARGE SCALE GENOMIC DNA]</scope>
    <source>
        <strain evidence="2 3">DSM 21350</strain>
    </source>
</reference>
<evidence type="ECO:0000313" key="2">
    <source>
        <dbReference type="EMBL" id="NYD42875.1"/>
    </source>
</evidence>
<gene>
    <name evidence="2" type="ORF">BJZ21_002958</name>
</gene>
<keyword evidence="3" id="KW-1185">Reference proteome</keyword>
<keyword evidence="1" id="KW-1133">Transmembrane helix</keyword>